<protein>
    <submittedName>
        <fullName evidence="1">Uncharacterized protein</fullName>
    </submittedName>
</protein>
<reference evidence="1 2" key="1">
    <citation type="submission" date="2019-07" db="EMBL/GenBank/DDBJ databases">
        <authorList>
            <person name="Cremers G."/>
        </authorList>
    </citation>
    <scope>NUCLEOTIDE SEQUENCE [LARGE SCALE GENOMIC DNA]</scope>
</reference>
<sequence>MVEAAVLQQLERLADQLGVKVLYENLDQQEFVVRSGTCTLRGQLVVIIDDRLAPSDRIQVLADCLSRFDLSTIYLIPAVRELIDARRTTPPAA</sequence>
<name>A0A564ZJJ2_9BACT</name>
<proteinExistence type="predicted"/>
<keyword evidence="2" id="KW-1185">Reference proteome</keyword>
<gene>
    <name evidence="1" type="ORF">MELA_01092</name>
</gene>
<accession>A0A564ZJJ2</accession>
<dbReference type="AlphaFoldDB" id="A0A564ZJJ2"/>
<dbReference type="Proteomes" id="UP000334340">
    <property type="component" value="Unassembled WGS sequence"/>
</dbReference>
<evidence type="ECO:0000313" key="1">
    <source>
        <dbReference type="EMBL" id="VUZ84718.1"/>
    </source>
</evidence>
<dbReference type="EMBL" id="CABIKM010000016">
    <property type="protein sequence ID" value="VUZ84718.1"/>
    <property type="molecule type" value="Genomic_DNA"/>
</dbReference>
<organism evidence="1 2">
    <name type="scientific">Candidatus Methylomirabilis lanthanidiphila</name>
    <dbReference type="NCBI Taxonomy" id="2211376"/>
    <lineage>
        <taxon>Bacteria</taxon>
        <taxon>Candidatus Methylomirabilota</taxon>
        <taxon>Candidatus Methylomirabilia</taxon>
        <taxon>Candidatus Methylomirabilales</taxon>
        <taxon>Candidatus Methylomirabilaceae</taxon>
        <taxon>Candidatus Methylomirabilis</taxon>
    </lineage>
</organism>
<evidence type="ECO:0000313" key="2">
    <source>
        <dbReference type="Proteomes" id="UP000334340"/>
    </source>
</evidence>